<dbReference type="Proteomes" id="UP000352698">
    <property type="component" value="Unassembled WGS sequence"/>
</dbReference>
<evidence type="ECO:0000313" key="3">
    <source>
        <dbReference type="Proteomes" id="UP000352698"/>
    </source>
</evidence>
<evidence type="ECO:0000259" key="1">
    <source>
        <dbReference type="Pfam" id="PF13127"/>
    </source>
</evidence>
<gene>
    <name evidence="2" type="ORF">NCTC12204_01779</name>
</gene>
<proteinExistence type="predicted"/>
<protein>
    <recommendedName>
        <fullName evidence="1">DUF3955 domain-containing protein</fullName>
    </recommendedName>
</protein>
<dbReference type="RefSeq" id="WP_010737834.1">
    <property type="nucleotide sequence ID" value="NZ_CABEEP010000001.1"/>
</dbReference>
<reference evidence="2 3" key="1">
    <citation type="submission" date="2019-05" db="EMBL/GenBank/DDBJ databases">
        <authorList>
            <consortium name="Pathogen Informatics"/>
        </authorList>
    </citation>
    <scope>NUCLEOTIDE SEQUENCE [LARGE SCALE GENOMIC DNA]</scope>
    <source>
        <strain evidence="2 3">NCTC12204</strain>
    </source>
</reference>
<sequence length="68" mass="7711">MKRYGISILFFIVSVILFMTSAIVGSHLDANGMLIEPAFFCVPLGYLSFTLSIFTAIYSFARNKFYKK</sequence>
<evidence type="ECO:0000313" key="2">
    <source>
        <dbReference type="EMBL" id="VTQ65736.1"/>
    </source>
</evidence>
<name>A0A7Z9AW76_ENTHR</name>
<dbReference type="Pfam" id="PF13127">
    <property type="entry name" value="DUF3955"/>
    <property type="match status" value="1"/>
</dbReference>
<accession>A0A7Z9AW76</accession>
<organism evidence="2 3">
    <name type="scientific">Enterococcus hirae</name>
    <dbReference type="NCBI Taxonomy" id="1354"/>
    <lineage>
        <taxon>Bacteria</taxon>
        <taxon>Bacillati</taxon>
        <taxon>Bacillota</taxon>
        <taxon>Bacilli</taxon>
        <taxon>Lactobacillales</taxon>
        <taxon>Enterococcaceae</taxon>
        <taxon>Enterococcus</taxon>
    </lineage>
</organism>
<dbReference type="EMBL" id="CABEEP010000001">
    <property type="protein sequence ID" value="VTQ65736.1"/>
    <property type="molecule type" value="Genomic_DNA"/>
</dbReference>
<dbReference type="AlphaFoldDB" id="A0A7Z9AW76"/>
<comment type="caution">
    <text evidence="2">The sequence shown here is derived from an EMBL/GenBank/DDBJ whole genome shotgun (WGS) entry which is preliminary data.</text>
</comment>
<feature type="domain" description="DUF3955" evidence="1">
    <location>
        <begin position="4"/>
        <end position="58"/>
    </location>
</feature>
<dbReference type="InterPro" id="IPR025016">
    <property type="entry name" value="DUF3955"/>
</dbReference>